<proteinExistence type="predicted"/>
<feature type="region of interest" description="Disordered" evidence="1">
    <location>
        <begin position="182"/>
        <end position="207"/>
    </location>
</feature>
<gene>
    <name evidence="2" type="ORF">C8R41DRAFT_923446</name>
</gene>
<protein>
    <submittedName>
        <fullName evidence="2">Uncharacterized protein</fullName>
    </submittedName>
</protein>
<sequence>MENSGVLSDMEVNKDPQESDSSEGLDDPLTLSQLLQAVPSFGGGDLDWPLPFPFTTWEEALGLENLLEFHQSTEPDWEAFAASIACANYNEALLPQNAALSQPDRIPSPYHQADWYAAMASPVDWNALLPPQARDTTANGDIAQISHLPDGPSNGDVQAERLSSINVSDNIEAVSDASQLALPTSSEVGREYGSDIPAEVGNERHDDISSRASSLPWATDTVPLVQLAVPASTVRLAHLAPLTNNTEQLLSQFPQATQSSASHPQPHHSSRSRKSKPYTVSTKHPKSPDSEAEEMDMVVVQAKDFEDLCSIWHVNQKDLKFLLERDRPCYDRYRNYCAMRDFLVPLGYTKDKTWKALTRMGVYYAKSETQHSESLADILNHCKWKDRTWDDKRQYYSWAEEAPNYIWNDVYPRSDILEGTYLCSIFSPLFDSLIGTEYIKDGANLYNHFVRIKFAFDKPGYFNLNLRPRKSGGDYYETRTAELAQESIKRYRKSIDRYIIKVTKP</sequence>
<accession>A0ABQ8V604</accession>
<feature type="region of interest" description="Disordered" evidence="1">
    <location>
        <begin position="254"/>
        <end position="293"/>
    </location>
</feature>
<dbReference type="Proteomes" id="UP001150217">
    <property type="component" value="Unassembled WGS sequence"/>
</dbReference>
<keyword evidence="3" id="KW-1185">Reference proteome</keyword>
<feature type="compositionally biased region" description="Basic residues" evidence="1">
    <location>
        <begin position="265"/>
        <end position="276"/>
    </location>
</feature>
<evidence type="ECO:0000256" key="1">
    <source>
        <dbReference type="SAM" id="MobiDB-lite"/>
    </source>
</evidence>
<feature type="region of interest" description="Disordered" evidence="1">
    <location>
        <begin position="1"/>
        <end position="29"/>
    </location>
</feature>
<evidence type="ECO:0000313" key="2">
    <source>
        <dbReference type="EMBL" id="KAJ4476116.1"/>
    </source>
</evidence>
<organism evidence="2 3">
    <name type="scientific">Lentinula lateritia</name>
    <dbReference type="NCBI Taxonomy" id="40482"/>
    <lineage>
        <taxon>Eukaryota</taxon>
        <taxon>Fungi</taxon>
        <taxon>Dikarya</taxon>
        <taxon>Basidiomycota</taxon>
        <taxon>Agaricomycotina</taxon>
        <taxon>Agaricomycetes</taxon>
        <taxon>Agaricomycetidae</taxon>
        <taxon>Agaricales</taxon>
        <taxon>Marasmiineae</taxon>
        <taxon>Omphalotaceae</taxon>
        <taxon>Lentinula</taxon>
    </lineage>
</organism>
<name>A0ABQ8V604_9AGAR</name>
<reference evidence="2" key="1">
    <citation type="submission" date="2022-08" db="EMBL/GenBank/DDBJ databases">
        <title>A Global Phylogenomic Analysis of the Shiitake Genus Lentinula.</title>
        <authorList>
            <consortium name="DOE Joint Genome Institute"/>
            <person name="Sierra-Patev S."/>
            <person name="Min B."/>
            <person name="Naranjo-Ortiz M."/>
            <person name="Looney B."/>
            <person name="Konkel Z."/>
            <person name="Slot J.C."/>
            <person name="Sakamoto Y."/>
            <person name="Steenwyk J.L."/>
            <person name="Rokas A."/>
            <person name="Carro J."/>
            <person name="Camarero S."/>
            <person name="Ferreira P."/>
            <person name="Molpeceres G."/>
            <person name="Ruiz-Duenas F.J."/>
            <person name="Serrano A."/>
            <person name="Henrissat B."/>
            <person name="Drula E."/>
            <person name="Hughes K.W."/>
            <person name="Mata J.L."/>
            <person name="Ishikawa N.K."/>
            <person name="Vargas-Isla R."/>
            <person name="Ushijima S."/>
            <person name="Smith C.A."/>
            <person name="Ahrendt S."/>
            <person name="Andreopoulos W."/>
            <person name="He G."/>
            <person name="Labutti K."/>
            <person name="Lipzen A."/>
            <person name="Ng V."/>
            <person name="Riley R."/>
            <person name="Sandor L."/>
            <person name="Barry K."/>
            <person name="Martinez A.T."/>
            <person name="Xiao Y."/>
            <person name="Gibbons J.G."/>
            <person name="Terashima K."/>
            <person name="Grigoriev I.V."/>
            <person name="Hibbett D.S."/>
        </authorList>
    </citation>
    <scope>NUCLEOTIDE SEQUENCE</scope>
    <source>
        <strain evidence="2">RHP3577 ss4</strain>
    </source>
</reference>
<comment type="caution">
    <text evidence="2">The sequence shown here is derived from an EMBL/GenBank/DDBJ whole genome shotgun (WGS) entry which is preliminary data.</text>
</comment>
<dbReference type="EMBL" id="JANVFT010000072">
    <property type="protein sequence ID" value="KAJ4476116.1"/>
    <property type="molecule type" value="Genomic_DNA"/>
</dbReference>
<evidence type="ECO:0000313" key="3">
    <source>
        <dbReference type="Proteomes" id="UP001150217"/>
    </source>
</evidence>